<protein>
    <submittedName>
        <fullName evidence="2">Uncharacterized protein</fullName>
    </submittedName>
</protein>
<feature type="region of interest" description="Disordered" evidence="1">
    <location>
        <begin position="19"/>
        <end position="49"/>
    </location>
</feature>
<name>A0A2U9CD31_SCOMX</name>
<evidence type="ECO:0000256" key="1">
    <source>
        <dbReference type="SAM" id="MobiDB-lite"/>
    </source>
</evidence>
<dbReference type="EMBL" id="CP026256">
    <property type="protein sequence ID" value="AWP12782.1"/>
    <property type="molecule type" value="Genomic_DNA"/>
</dbReference>
<reference evidence="2 3" key="1">
    <citation type="submission" date="2017-12" db="EMBL/GenBank/DDBJ databases">
        <title>Integrating genomic resources of turbot (Scophthalmus maximus) in depth evaluation of genetic and physical mapping variation across individuals.</title>
        <authorList>
            <person name="Martinez P."/>
        </authorList>
    </citation>
    <scope>NUCLEOTIDE SEQUENCE [LARGE SCALE GENOMIC DNA]</scope>
</reference>
<keyword evidence="3" id="KW-1185">Reference proteome</keyword>
<gene>
    <name evidence="2" type="ORF">SMAX5B_018169</name>
</gene>
<feature type="compositionally biased region" description="Polar residues" evidence="1">
    <location>
        <begin position="35"/>
        <end position="49"/>
    </location>
</feature>
<evidence type="ECO:0000313" key="3">
    <source>
        <dbReference type="Proteomes" id="UP000246464"/>
    </source>
</evidence>
<proteinExistence type="predicted"/>
<organism evidence="2 3">
    <name type="scientific">Scophthalmus maximus</name>
    <name type="common">Turbot</name>
    <name type="synonym">Psetta maxima</name>
    <dbReference type="NCBI Taxonomy" id="52904"/>
    <lineage>
        <taxon>Eukaryota</taxon>
        <taxon>Metazoa</taxon>
        <taxon>Chordata</taxon>
        <taxon>Craniata</taxon>
        <taxon>Vertebrata</taxon>
        <taxon>Euteleostomi</taxon>
        <taxon>Actinopterygii</taxon>
        <taxon>Neopterygii</taxon>
        <taxon>Teleostei</taxon>
        <taxon>Neoteleostei</taxon>
        <taxon>Acanthomorphata</taxon>
        <taxon>Carangaria</taxon>
        <taxon>Pleuronectiformes</taxon>
        <taxon>Pleuronectoidei</taxon>
        <taxon>Scophthalmidae</taxon>
        <taxon>Scophthalmus</taxon>
    </lineage>
</organism>
<accession>A0A2U9CD31</accession>
<sequence length="152" mass="16560">MALGEAKADILQGSWQGWDCKSADDEKHAPREPASTEQNILKKQSNRSSKPTFLVDALFDKFVETCSDGSWTIHLREFIAINRKQSVILKLAAVLVPYTSKEGVTLCDRAAVGRVQFEEGPTCQLCDRVVTFPGSHPVSAGTGSIPPETLKG</sequence>
<dbReference type="AlphaFoldDB" id="A0A2U9CD31"/>
<feature type="compositionally biased region" description="Basic and acidic residues" evidence="1">
    <location>
        <begin position="21"/>
        <end position="31"/>
    </location>
</feature>
<dbReference type="Proteomes" id="UP000246464">
    <property type="component" value="Chromosome 14"/>
</dbReference>
<evidence type="ECO:0000313" key="2">
    <source>
        <dbReference type="EMBL" id="AWP12782.1"/>
    </source>
</evidence>